<dbReference type="InterPro" id="IPR003439">
    <property type="entry name" value="ABC_transporter-like_ATP-bd"/>
</dbReference>
<dbReference type="RefSeq" id="WP_188496215.1">
    <property type="nucleotide sequence ID" value="NZ_BMFV01000004.1"/>
</dbReference>
<evidence type="ECO:0000256" key="1">
    <source>
        <dbReference type="ARBA" id="ARBA00022741"/>
    </source>
</evidence>
<evidence type="ECO:0000256" key="3">
    <source>
        <dbReference type="SAM" id="Coils"/>
    </source>
</evidence>
<dbReference type="AlphaFoldDB" id="A0A8J3EKZ2"/>
<dbReference type="Gene3D" id="3.40.50.300">
    <property type="entry name" value="P-loop containing nucleotide triphosphate hydrolases"/>
    <property type="match status" value="2"/>
</dbReference>
<dbReference type="EMBL" id="BMFV01000004">
    <property type="protein sequence ID" value="GGH77385.1"/>
    <property type="molecule type" value="Genomic_DNA"/>
</dbReference>
<keyword evidence="2 5" id="KW-0067">ATP-binding</keyword>
<dbReference type="PROSITE" id="PS00211">
    <property type="entry name" value="ABC_TRANSPORTER_1"/>
    <property type="match status" value="2"/>
</dbReference>
<feature type="coiled-coil region" evidence="3">
    <location>
        <begin position="244"/>
        <end position="275"/>
    </location>
</feature>
<evidence type="ECO:0000313" key="5">
    <source>
        <dbReference type="EMBL" id="GGH77385.1"/>
    </source>
</evidence>
<comment type="caution">
    <text evidence="5">The sequence shown here is derived from an EMBL/GenBank/DDBJ whole genome shotgun (WGS) entry which is preliminary data.</text>
</comment>
<dbReference type="PROSITE" id="PS50893">
    <property type="entry name" value="ABC_TRANSPORTER_2"/>
    <property type="match status" value="2"/>
</dbReference>
<dbReference type="SMART" id="SM00382">
    <property type="entry name" value="AAA"/>
    <property type="match status" value="2"/>
</dbReference>
<name>A0A8J3EKZ2_9BACL</name>
<dbReference type="InterPro" id="IPR027417">
    <property type="entry name" value="P-loop_NTPase"/>
</dbReference>
<dbReference type="GO" id="GO:0005524">
    <property type="term" value="F:ATP binding"/>
    <property type="evidence" value="ECO:0007669"/>
    <property type="project" value="UniProtKB-KW"/>
</dbReference>
<dbReference type="InterPro" id="IPR051309">
    <property type="entry name" value="ABCF_ATPase"/>
</dbReference>
<evidence type="ECO:0000256" key="2">
    <source>
        <dbReference type="ARBA" id="ARBA00022840"/>
    </source>
</evidence>
<keyword evidence="3" id="KW-0175">Coiled coil</keyword>
<protein>
    <submittedName>
        <fullName evidence="5">ABC transporter ATP-binding protein</fullName>
    </submittedName>
</protein>
<keyword evidence="6" id="KW-1185">Reference proteome</keyword>
<evidence type="ECO:0000313" key="6">
    <source>
        <dbReference type="Proteomes" id="UP000656813"/>
    </source>
</evidence>
<keyword evidence="1" id="KW-0547">Nucleotide-binding</keyword>
<accession>A0A8J3EKZ2</accession>
<reference evidence="5" key="2">
    <citation type="submission" date="2020-09" db="EMBL/GenBank/DDBJ databases">
        <authorList>
            <person name="Sun Q."/>
            <person name="Zhou Y."/>
        </authorList>
    </citation>
    <scope>NUCLEOTIDE SEQUENCE</scope>
    <source>
        <strain evidence="5">CGMCC 1.12777</strain>
    </source>
</reference>
<feature type="domain" description="ABC transporter" evidence="4">
    <location>
        <begin position="4"/>
        <end position="259"/>
    </location>
</feature>
<proteinExistence type="predicted"/>
<dbReference type="Pfam" id="PF00005">
    <property type="entry name" value="ABC_tran"/>
    <property type="match status" value="2"/>
</dbReference>
<dbReference type="PANTHER" id="PTHR42855">
    <property type="entry name" value="ABC TRANSPORTER ATP-BINDING SUBUNIT"/>
    <property type="match status" value="1"/>
</dbReference>
<dbReference type="InterPro" id="IPR017871">
    <property type="entry name" value="ABC_transporter-like_CS"/>
</dbReference>
<organism evidence="5 6">
    <name type="scientific">Pullulanibacillus pueri</name>
    <dbReference type="NCBI Taxonomy" id="1437324"/>
    <lineage>
        <taxon>Bacteria</taxon>
        <taxon>Bacillati</taxon>
        <taxon>Bacillota</taxon>
        <taxon>Bacilli</taxon>
        <taxon>Bacillales</taxon>
        <taxon>Sporolactobacillaceae</taxon>
        <taxon>Pullulanibacillus</taxon>
    </lineage>
</organism>
<dbReference type="FunFam" id="3.40.50.300:FF:000011">
    <property type="entry name" value="Putative ABC transporter ATP-binding component"/>
    <property type="match status" value="1"/>
</dbReference>
<dbReference type="Proteomes" id="UP000656813">
    <property type="component" value="Unassembled WGS sequence"/>
</dbReference>
<dbReference type="GO" id="GO:0016887">
    <property type="term" value="F:ATP hydrolysis activity"/>
    <property type="evidence" value="ECO:0007669"/>
    <property type="project" value="InterPro"/>
</dbReference>
<evidence type="ECO:0000259" key="4">
    <source>
        <dbReference type="PROSITE" id="PS50893"/>
    </source>
</evidence>
<dbReference type="Pfam" id="PF12848">
    <property type="entry name" value="ABC_tran_Xtn"/>
    <property type="match status" value="1"/>
</dbReference>
<dbReference type="SUPFAM" id="SSF52540">
    <property type="entry name" value="P-loop containing nucleoside triphosphate hydrolases"/>
    <property type="match status" value="2"/>
</dbReference>
<sequence>MSLINVEGLTHGFADKFVFKNVQFRLLKNEHVGLVGPNGAGKSTLIKIMTGQLLPDEGKIEWNPKIHAGHLEQHIELQEKVTIKGFLKEAFQEHFDKERQWLTLGEQMATATPDEMERLFDQYGRLQEWLEQNDFYSIDAKIDNVADGLGLMQLGMETDVSKLSGGQRTKLLLAKLLLQQPDVLLLDEPTNYLDTGHIEWLTDYLKGYENAFLLISHDTDFMNEVVNIIYHLEHQTLTRYVGNYQSFLKQREMKEQQLQEAFNKQQKEINKLETYISKNKARASTAKQAKSREKKLQKIERIHQPTKLPRPRFKFPLGSEPVRMVFEGEEVSVGYDRPLFPTVNLKLERGEKIAIVGHNGIGKSTLLKTILGEIPPLNGNVSIGDRVKPAYFEQEVHLPNMTALDYVWEKFPEHDQKDIRAALARCGLLDVHLRQPLSSLSGGEQTKVRLCEWTLTKTNWFILDEPTNHLDVDAKDALKEALMAYKGTVLVVSHEKAFVEDWVTGVWDVEDWVQ</sequence>
<reference evidence="5" key="1">
    <citation type="journal article" date="2014" name="Int. J. Syst. Evol. Microbiol.">
        <title>Complete genome sequence of Corynebacterium casei LMG S-19264T (=DSM 44701T), isolated from a smear-ripened cheese.</title>
        <authorList>
            <consortium name="US DOE Joint Genome Institute (JGI-PGF)"/>
            <person name="Walter F."/>
            <person name="Albersmeier A."/>
            <person name="Kalinowski J."/>
            <person name="Ruckert C."/>
        </authorList>
    </citation>
    <scope>NUCLEOTIDE SEQUENCE</scope>
    <source>
        <strain evidence="5">CGMCC 1.12777</strain>
    </source>
</reference>
<dbReference type="InterPro" id="IPR032781">
    <property type="entry name" value="ABC_tran_Xtn"/>
</dbReference>
<feature type="domain" description="ABC transporter" evidence="4">
    <location>
        <begin position="317"/>
        <end position="513"/>
    </location>
</feature>
<dbReference type="InterPro" id="IPR003593">
    <property type="entry name" value="AAA+_ATPase"/>
</dbReference>
<dbReference type="PANTHER" id="PTHR42855:SF2">
    <property type="entry name" value="DRUG RESISTANCE ABC TRANSPORTER,ATP-BINDING PROTEIN"/>
    <property type="match status" value="1"/>
</dbReference>
<gene>
    <name evidence="5" type="ORF">GCM10007096_09210</name>
</gene>
<dbReference type="CDD" id="cd03221">
    <property type="entry name" value="ABCF_EF-3"/>
    <property type="match status" value="2"/>
</dbReference>